<dbReference type="Proteomes" id="UP000006039">
    <property type="component" value="Unassembled WGS sequence"/>
</dbReference>
<dbReference type="RefSeq" id="XP_009226121.1">
    <property type="nucleotide sequence ID" value="XM_009227857.1"/>
</dbReference>
<dbReference type="VEuPathDB" id="FungiDB:GGTG_09996"/>
<name>J3P912_GAET3</name>
<dbReference type="InterPro" id="IPR036047">
    <property type="entry name" value="F-box-like_dom_sf"/>
</dbReference>
<dbReference type="SUPFAM" id="SSF81383">
    <property type="entry name" value="F-box domain"/>
    <property type="match status" value="1"/>
</dbReference>
<reference evidence="2" key="3">
    <citation type="submission" date="2010-09" db="EMBL/GenBank/DDBJ databases">
        <title>Annotation of Gaeumannomyces graminis var. tritici R3-111a-1.</title>
        <authorList>
            <consortium name="The Broad Institute Genome Sequencing Platform"/>
            <person name="Ma L.-J."/>
            <person name="Dead R."/>
            <person name="Young S.K."/>
            <person name="Zeng Q."/>
            <person name="Gargeya S."/>
            <person name="Fitzgerald M."/>
            <person name="Haas B."/>
            <person name="Abouelleil A."/>
            <person name="Alvarado L."/>
            <person name="Arachchi H.M."/>
            <person name="Berlin A."/>
            <person name="Brown A."/>
            <person name="Chapman S.B."/>
            <person name="Chen Z."/>
            <person name="Dunbar C."/>
            <person name="Freedman E."/>
            <person name="Gearin G."/>
            <person name="Gellesch M."/>
            <person name="Goldberg J."/>
            <person name="Griggs A."/>
            <person name="Gujja S."/>
            <person name="Heiman D."/>
            <person name="Howarth C."/>
            <person name="Larson L."/>
            <person name="Lui A."/>
            <person name="MacDonald P.J.P."/>
            <person name="Mehta T."/>
            <person name="Montmayeur A."/>
            <person name="Murphy C."/>
            <person name="Neiman D."/>
            <person name="Pearson M."/>
            <person name="Priest M."/>
            <person name="Roberts A."/>
            <person name="Saif S."/>
            <person name="Shea T."/>
            <person name="Shenoy N."/>
            <person name="Sisk P."/>
            <person name="Stolte C."/>
            <person name="Sykes S."/>
            <person name="Yandava C."/>
            <person name="Wortman J."/>
            <person name="Nusbaum C."/>
            <person name="Birren B."/>
        </authorList>
    </citation>
    <scope>NUCLEOTIDE SEQUENCE</scope>
    <source>
        <strain evidence="2">R3-111a-1</strain>
    </source>
</reference>
<gene>
    <name evidence="3" type="primary">20350454</name>
    <name evidence="2" type="ORF">GGTG_09996</name>
</gene>
<dbReference type="GeneID" id="20350454"/>
<accession>J3P912</accession>
<reference evidence="3" key="4">
    <citation type="journal article" date="2015" name="G3 (Bethesda)">
        <title>Genome sequences of three phytopathogenic species of the Magnaporthaceae family of fungi.</title>
        <authorList>
            <person name="Okagaki L.H."/>
            <person name="Nunes C.C."/>
            <person name="Sailsbery J."/>
            <person name="Clay B."/>
            <person name="Brown D."/>
            <person name="John T."/>
            <person name="Oh Y."/>
            <person name="Young N."/>
            <person name="Fitzgerald M."/>
            <person name="Haas B.J."/>
            <person name="Zeng Q."/>
            <person name="Young S."/>
            <person name="Adiconis X."/>
            <person name="Fan L."/>
            <person name="Levin J.Z."/>
            <person name="Mitchell T.K."/>
            <person name="Okubara P.A."/>
            <person name="Farman M.L."/>
            <person name="Kohn L.M."/>
            <person name="Birren B."/>
            <person name="Ma L.-J."/>
            <person name="Dean R.A."/>
        </authorList>
    </citation>
    <scope>NUCLEOTIDE SEQUENCE</scope>
    <source>
        <strain evidence="3">R3-111a-1</strain>
    </source>
</reference>
<feature type="compositionally biased region" description="Acidic residues" evidence="1">
    <location>
        <begin position="75"/>
        <end position="89"/>
    </location>
</feature>
<dbReference type="EnsemblFungi" id="EJT73147">
    <property type="protein sequence ID" value="EJT73147"/>
    <property type="gene ID" value="GGTG_09996"/>
</dbReference>
<evidence type="ECO:0000256" key="1">
    <source>
        <dbReference type="SAM" id="MobiDB-lite"/>
    </source>
</evidence>
<feature type="region of interest" description="Disordered" evidence="1">
    <location>
        <begin position="58"/>
        <end position="93"/>
    </location>
</feature>
<protein>
    <recommendedName>
        <fullName evidence="5">F-box domain-containing protein</fullName>
    </recommendedName>
</protein>
<reference evidence="3" key="5">
    <citation type="submission" date="2018-04" db="UniProtKB">
        <authorList>
            <consortium name="EnsemblFungi"/>
        </authorList>
    </citation>
    <scope>IDENTIFICATION</scope>
    <source>
        <strain evidence="3">R3-111a-1</strain>
    </source>
</reference>
<evidence type="ECO:0008006" key="5">
    <source>
        <dbReference type="Google" id="ProtNLM"/>
    </source>
</evidence>
<organism evidence="2">
    <name type="scientific">Gaeumannomyces tritici (strain R3-111a-1)</name>
    <name type="common">Wheat and barley take-all root rot fungus</name>
    <name type="synonym">Gaeumannomyces graminis var. tritici</name>
    <dbReference type="NCBI Taxonomy" id="644352"/>
    <lineage>
        <taxon>Eukaryota</taxon>
        <taxon>Fungi</taxon>
        <taxon>Dikarya</taxon>
        <taxon>Ascomycota</taxon>
        <taxon>Pezizomycotina</taxon>
        <taxon>Sordariomycetes</taxon>
        <taxon>Sordariomycetidae</taxon>
        <taxon>Magnaporthales</taxon>
        <taxon>Magnaporthaceae</taxon>
        <taxon>Gaeumannomyces</taxon>
    </lineage>
</organism>
<dbReference type="AlphaFoldDB" id="J3P912"/>
<dbReference type="STRING" id="644352.J3P912"/>
<dbReference type="OrthoDB" id="3800738at2759"/>
<evidence type="ECO:0000313" key="2">
    <source>
        <dbReference type="EMBL" id="EJT73147.1"/>
    </source>
</evidence>
<dbReference type="eggNOG" id="ENOG502RQ41">
    <property type="taxonomic scope" value="Eukaryota"/>
</dbReference>
<dbReference type="HOGENOM" id="CLU_783126_0_0_1"/>
<dbReference type="Gene3D" id="1.20.1280.50">
    <property type="match status" value="1"/>
</dbReference>
<evidence type="ECO:0000313" key="3">
    <source>
        <dbReference type="EnsemblFungi" id="EJT73147"/>
    </source>
</evidence>
<sequence>MWQTERAQALGLIVMGTGELLTNVLGHLDQRTLLCSAVRVCHRWNDLIETAPDIQQRHFFSPVPQRDTSNPSPLDWDDDDDDDDSNDDDPPVRLNPLLARVFRRFFTPACTPSHIAFSDVFASPADCNRGARPHAELTPESRARFAAILQPPPPPPPQSGGASWRRALTQQPPVRRLGVWVQLQSDFRPAPGALGEPPAGTVLATTTATSTATASISGRFYVVEYPAGLRMGELYDLCLGPPGRPNLSLRPFWSPQTPAVWRPPGAVGGRRRRLGGRRRCGGGQEKELARVLQTAALHPAWQGVDGVLRLFKSSTSWDAADRVRRLDFMQQFVFPEAEAEAEVQRSFWSSLLFG</sequence>
<dbReference type="EMBL" id="GL385399">
    <property type="protein sequence ID" value="EJT73147.1"/>
    <property type="molecule type" value="Genomic_DNA"/>
</dbReference>
<proteinExistence type="predicted"/>
<reference evidence="4" key="1">
    <citation type="submission" date="2010-07" db="EMBL/GenBank/DDBJ databases">
        <title>The genome sequence of Gaeumannomyces graminis var. tritici strain R3-111a-1.</title>
        <authorList>
            <consortium name="The Broad Institute Genome Sequencing Platform"/>
            <person name="Ma L.-J."/>
            <person name="Dead R."/>
            <person name="Young S."/>
            <person name="Zeng Q."/>
            <person name="Koehrsen M."/>
            <person name="Alvarado L."/>
            <person name="Berlin A."/>
            <person name="Chapman S.B."/>
            <person name="Chen Z."/>
            <person name="Freedman E."/>
            <person name="Gellesch M."/>
            <person name="Goldberg J."/>
            <person name="Griggs A."/>
            <person name="Gujja S."/>
            <person name="Heilman E.R."/>
            <person name="Heiman D."/>
            <person name="Hepburn T."/>
            <person name="Howarth C."/>
            <person name="Jen D."/>
            <person name="Larson L."/>
            <person name="Mehta T."/>
            <person name="Neiman D."/>
            <person name="Pearson M."/>
            <person name="Roberts A."/>
            <person name="Saif S."/>
            <person name="Shea T."/>
            <person name="Shenoy N."/>
            <person name="Sisk P."/>
            <person name="Stolte C."/>
            <person name="Sykes S."/>
            <person name="Walk T."/>
            <person name="White J."/>
            <person name="Yandava C."/>
            <person name="Haas B."/>
            <person name="Nusbaum C."/>
            <person name="Birren B."/>
        </authorList>
    </citation>
    <scope>NUCLEOTIDE SEQUENCE [LARGE SCALE GENOMIC DNA]</scope>
    <source>
        <strain evidence="4">R3-111a-1</strain>
    </source>
</reference>
<keyword evidence="4" id="KW-1185">Reference proteome</keyword>
<evidence type="ECO:0000313" key="4">
    <source>
        <dbReference type="Proteomes" id="UP000006039"/>
    </source>
</evidence>
<dbReference type="CDD" id="cd09917">
    <property type="entry name" value="F-box_SF"/>
    <property type="match status" value="1"/>
</dbReference>
<reference evidence="2" key="2">
    <citation type="submission" date="2010-07" db="EMBL/GenBank/DDBJ databases">
        <authorList>
            <consortium name="The Broad Institute Genome Sequencing Platform"/>
            <consortium name="Broad Institute Genome Sequencing Center for Infectious Disease"/>
            <person name="Ma L.-J."/>
            <person name="Dead R."/>
            <person name="Young S."/>
            <person name="Zeng Q."/>
            <person name="Koehrsen M."/>
            <person name="Alvarado L."/>
            <person name="Berlin A."/>
            <person name="Chapman S.B."/>
            <person name="Chen Z."/>
            <person name="Freedman E."/>
            <person name="Gellesch M."/>
            <person name="Goldberg J."/>
            <person name="Griggs A."/>
            <person name="Gujja S."/>
            <person name="Heilman E.R."/>
            <person name="Heiman D."/>
            <person name="Hepburn T."/>
            <person name="Howarth C."/>
            <person name="Jen D."/>
            <person name="Larson L."/>
            <person name="Mehta T."/>
            <person name="Neiman D."/>
            <person name="Pearson M."/>
            <person name="Roberts A."/>
            <person name="Saif S."/>
            <person name="Shea T."/>
            <person name="Shenoy N."/>
            <person name="Sisk P."/>
            <person name="Stolte C."/>
            <person name="Sykes S."/>
            <person name="Walk T."/>
            <person name="White J."/>
            <person name="Yandava C."/>
            <person name="Haas B."/>
            <person name="Nusbaum C."/>
            <person name="Birren B."/>
        </authorList>
    </citation>
    <scope>NUCLEOTIDE SEQUENCE</scope>
    <source>
        <strain evidence="2">R3-111a-1</strain>
    </source>
</reference>